<protein>
    <submittedName>
        <fullName evidence="1">Uncharacterized protein</fullName>
    </submittedName>
</protein>
<evidence type="ECO:0000313" key="1">
    <source>
        <dbReference type="EMBL" id="KAF2465661.1"/>
    </source>
</evidence>
<name>A0ACB6QFF5_9PLEO</name>
<accession>A0ACB6QFF5</accession>
<comment type="caution">
    <text evidence="1">The sequence shown here is derived from an EMBL/GenBank/DDBJ whole genome shotgun (WGS) entry which is preliminary data.</text>
</comment>
<evidence type="ECO:0000313" key="2">
    <source>
        <dbReference type="Proteomes" id="UP000799755"/>
    </source>
</evidence>
<dbReference type="EMBL" id="MU003529">
    <property type="protein sequence ID" value="KAF2465661.1"/>
    <property type="molecule type" value="Genomic_DNA"/>
</dbReference>
<reference evidence="1" key="1">
    <citation type="journal article" date="2020" name="Stud. Mycol.">
        <title>101 Dothideomycetes genomes: a test case for predicting lifestyles and emergence of pathogens.</title>
        <authorList>
            <person name="Haridas S."/>
            <person name="Albert R."/>
            <person name="Binder M."/>
            <person name="Bloem J."/>
            <person name="Labutti K."/>
            <person name="Salamov A."/>
            <person name="Andreopoulos B."/>
            <person name="Baker S."/>
            <person name="Barry K."/>
            <person name="Bills G."/>
            <person name="Bluhm B."/>
            <person name="Cannon C."/>
            <person name="Castanera R."/>
            <person name="Culley D."/>
            <person name="Daum C."/>
            <person name="Ezra D."/>
            <person name="Gonzalez J."/>
            <person name="Henrissat B."/>
            <person name="Kuo A."/>
            <person name="Liang C."/>
            <person name="Lipzen A."/>
            <person name="Lutzoni F."/>
            <person name="Magnuson J."/>
            <person name="Mondo S."/>
            <person name="Nolan M."/>
            <person name="Ohm R."/>
            <person name="Pangilinan J."/>
            <person name="Park H.-J."/>
            <person name="Ramirez L."/>
            <person name="Alfaro M."/>
            <person name="Sun H."/>
            <person name="Tritt A."/>
            <person name="Yoshinaga Y."/>
            <person name="Zwiers L.-H."/>
            <person name="Turgeon B."/>
            <person name="Goodwin S."/>
            <person name="Spatafora J."/>
            <person name="Crous P."/>
            <person name="Grigoriev I."/>
        </authorList>
    </citation>
    <scope>NUCLEOTIDE SEQUENCE</scope>
    <source>
        <strain evidence="1">ATCC 200398</strain>
    </source>
</reference>
<sequence>MNAFLSVSKTKSGSSGTRPYMNGYEAYPAFAMPNLLLKVIIFHDTLIENSRRGMPNIVSGTGPGGDPGGDDIPEDPRPTDAVEQPELETHEGLVEKGKKKNELTKNRKATSLTATGTSRTRDVLKLDIPKSFARTRRDAALKSMRETYYNQGRIEKTKGKDLYREKYDLAKAVGEARGQLEKAVSGRRPQIAGKDPKVKKLKKVMVEAQKKLTTIKGAIRSTNTWHNNRRYLTNLYEDTIYYQNWTNRRKRDRKLENSYPLKEDSDENELRKILNAYDEGVFGRRGHRAEHKVPPEQLRLWTPHPRRPPTGLGVDSCERLEPYELEYDEEIIEKRRKEIEDVEISDLDGKWKSHTDRRERQDELLKTPIPIHISANEKSTDHPESHERLGLVTLGVICFYPKKKSIMTSVIPQEQIMSKVKMSTPWAEAASGRREFHVENHHSPSSPICSTPHSPIRNGSDILVGLTNDGSKDHSNRCTQLMDHFSPPDREWPHFAPRKDGRNGTRALFELFDVDTAPIKEGDRKEQKIMQGVEYGTLKMRTPESVSMFWQRQALGKPDREHAKDPKAIELKYLWDRSPGESGDDGKNIGKDKRSGEVPNAEEDEDDKDHFTTSYKESCGGAAGEHIHTDPISVAALPTTYDDSSKPASSGFPSVPTPTPKSSNPVLFPRSVPPPPVKIFFHTLRGVENTPFHLFENLERIKRKRNHESDAGDKGRSAKRVLHEVELPS</sequence>
<gene>
    <name evidence="1" type="ORF">BDR25DRAFT_360594</name>
</gene>
<keyword evidence="2" id="KW-1185">Reference proteome</keyword>
<organism evidence="1 2">
    <name type="scientific">Lindgomyces ingoldianus</name>
    <dbReference type="NCBI Taxonomy" id="673940"/>
    <lineage>
        <taxon>Eukaryota</taxon>
        <taxon>Fungi</taxon>
        <taxon>Dikarya</taxon>
        <taxon>Ascomycota</taxon>
        <taxon>Pezizomycotina</taxon>
        <taxon>Dothideomycetes</taxon>
        <taxon>Pleosporomycetidae</taxon>
        <taxon>Pleosporales</taxon>
        <taxon>Lindgomycetaceae</taxon>
        <taxon>Lindgomyces</taxon>
    </lineage>
</organism>
<dbReference type="Proteomes" id="UP000799755">
    <property type="component" value="Unassembled WGS sequence"/>
</dbReference>
<proteinExistence type="predicted"/>